<evidence type="ECO:0000256" key="2">
    <source>
        <dbReference type="ARBA" id="ARBA00023274"/>
    </source>
</evidence>
<dbReference type="PANTHER" id="PTHR12919">
    <property type="entry name" value="30S RIBOSOMAL PROTEIN S16"/>
    <property type="match status" value="1"/>
</dbReference>
<dbReference type="SUPFAM" id="SSF54565">
    <property type="entry name" value="Ribosomal protein S16"/>
    <property type="match status" value="1"/>
</dbReference>
<evidence type="ECO:0000256" key="3">
    <source>
        <dbReference type="ARBA" id="ARBA00035310"/>
    </source>
</evidence>
<dbReference type="InterPro" id="IPR023803">
    <property type="entry name" value="Ribosomal_bS16_dom_sf"/>
</dbReference>
<dbReference type="AlphaFoldDB" id="A0A2H0VB11"/>
<evidence type="ECO:0000256" key="1">
    <source>
        <dbReference type="ARBA" id="ARBA00022980"/>
    </source>
</evidence>
<dbReference type="InterPro" id="IPR000307">
    <property type="entry name" value="Ribosomal_bS16"/>
</dbReference>
<dbReference type="Pfam" id="PF00886">
    <property type="entry name" value="Ribosomal_S16"/>
    <property type="match status" value="1"/>
</dbReference>
<dbReference type="GO" id="GO:0003735">
    <property type="term" value="F:structural constituent of ribosome"/>
    <property type="evidence" value="ECO:0007669"/>
    <property type="project" value="InterPro"/>
</dbReference>
<dbReference type="GO" id="GO:0015935">
    <property type="term" value="C:small ribosomal subunit"/>
    <property type="evidence" value="ECO:0007669"/>
    <property type="project" value="TreeGrafter"/>
</dbReference>
<protein>
    <recommendedName>
        <fullName evidence="3">30S ribosomal protein S16</fullName>
    </recommendedName>
</protein>
<comment type="caution">
    <text evidence="5">The sequence shown here is derived from an EMBL/GenBank/DDBJ whole genome shotgun (WGS) entry which is preliminary data.</text>
</comment>
<evidence type="ECO:0000313" key="6">
    <source>
        <dbReference type="Proteomes" id="UP000230922"/>
    </source>
</evidence>
<evidence type="ECO:0000256" key="4">
    <source>
        <dbReference type="SAM" id="MobiDB-lite"/>
    </source>
</evidence>
<gene>
    <name evidence="5" type="primary">rpsP</name>
    <name evidence="5" type="ORF">COT92_01995</name>
</gene>
<evidence type="ECO:0000313" key="5">
    <source>
        <dbReference type="EMBL" id="PIR96276.1"/>
    </source>
</evidence>
<accession>A0A2H0VB11</accession>
<dbReference type="GO" id="GO:0006412">
    <property type="term" value="P:translation"/>
    <property type="evidence" value="ECO:0007669"/>
    <property type="project" value="InterPro"/>
</dbReference>
<dbReference type="PANTHER" id="PTHR12919:SF20">
    <property type="entry name" value="SMALL RIBOSOMAL SUBUNIT PROTEIN BS16M"/>
    <property type="match status" value="1"/>
</dbReference>
<proteinExistence type="predicted"/>
<sequence length="161" mass="18075">MLIIRLQRTGKKNQADFRIVLAQKEAPVKKKFLEILGTYNPRKKTFKIKEDRVKELIVQNVALSPTVHNLLISRNLLEGKKVQAFRAKKKSVEAEAVEAKKESVAEATPADVKSVEASKVEETAKQPQEASKEEVRPETEQKTEEAPKPESVASKATEEVK</sequence>
<dbReference type="GO" id="GO:0005737">
    <property type="term" value="C:cytoplasm"/>
    <property type="evidence" value="ECO:0007669"/>
    <property type="project" value="UniProtKB-ARBA"/>
</dbReference>
<feature type="region of interest" description="Disordered" evidence="4">
    <location>
        <begin position="91"/>
        <end position="161"/>
    </location>
</feature>
<keyword evidence="1 5" id="KW-0689">Ribosomal protein</keyword>
<dbReference type="EMBL" id="PFAK01000032">
    <property type="protein sequence ID" value="PIR96276.1"/>
    <property type="molecule type" value="Genomic_DNA"/>
</dbReference>
<dbReference type="Gene3D" id="3.30.1320.10">
    <property type="match status" value="1"/>
</dbReference>
<organism evidence="5 6">
    <name type="scientific">Candidatus Doudnabacteria bacterium CG10_big_fil_rev_8_21_14_0_10_42_18</name>
    <dbReference type="NCBI Taxonomy" id="1974552"/>
    <lineage>
        <taxon>Bacteria</taxon>
        <taxon>Candidatus Doudnaibacteriota</taxon>
    </lineage>
</organism>
<reference evidence="6" key="1">
    <citation type="submission" date="2017-09" db="EMBL/GenBank/DDBJ databases">
        <title>Depth-based differentiation of microbial function through sediment-hosted aquifers and enrichment of novel symbionts in the deep terrestrial subsurface.</title>
        <authorList>
            <person name="Probst A.J."/>
            <person name="Ladd B."/>
            <person name="Jarett J.K."/>
            <person name="Geller-Mcgrath D.E."/>
            <person name="Sieber C.M.K."/>
            <person name="Emerson J.B."/>
            <person name="Anantharaman K."/>
            <person name="Thomas B.C."/>
            <person name="Malmstrom R."/>
            <person name="Stieglmeier M."/>
            <person name="Klingl A."/>
            <person name="Woyke T."/>
            <person name="Ryan C.M."/>
            <person name="Banfield J.F."/>
        </authorList>
    </citation>
    <scope>NUCLEOTIDE SEQUENCE [LARGE SCALE GENOMIC DNA]</scope>
</reference>
<dbReference type="NCBIfam" id="TIGR00002">
    <property type="entry name" value="S16"/>
    <property type="match status" value="1"/>
</dbReference>
<keyword evidence="2" id="KW-0687">Ribonucleoprotein</keyword>
<dbReference type="Proteomes" id="UP000230922">
    <property type="component" value="Unassembled WGS sequence"/>
</dbReference>
<feature type="compositionally biased region" description="Basic and acidic residues" evidence="4">
    <location>
        <begin position="113"/>
        <end position="148"/>
    </location>
</feature>
<feature type="compositionally biased region" description="Basic and acidic residues" evidence="4">
    <location>
        <begin position="91"/>
        <end position="104"/>
    </location>
</feature>
<name>A0A2H0VB11_9BACT</name>